<evidence type="ECO:0008006" key="3">
    <source>
        <dbReference type="Google" id="ProtNLM"/>
    </source>
</evidence>
<dbReference type="PROSITE" id="PS51257">
    <property type="entry name" value="PROKAR_LIPOPROTEIN"/>
    <property type="match status" value="1"/>
</dbReference>
<organism evidence="1 2">
    <name type="scientific">Brachyspira catarrhinii</name>
    <dbReference type="NCBI Taxonomy" id="2528966"/>
    <lineage>
        <taxon>Bacteria</taxon>
        <taxon>Pseudomonadati</taxon>
        <taxon>Spirochaetota</taxon>
        <taxon>Spirochaetia</taxon>
        <taxon>Brachyspirales</taxon>
        <taxon>Brachyspiraceae</taxon>
        <taxon>Brachyspira</taxon>
    </lineage>
</organism>
<proteinExistence type="predicted"/>
<dbReference type="EMBL" id="SJDU01000034">
    <property type="protein sequence ID" value="TKZ35993.1"/>
    <property type="molecule type" value="Genomic_DNA"/>
</dbReference>
<comment type="caution">
    <text evidence="1">The sequence shown here is derived from an EMBL/GenBank/DDBJ whole genome shotgun (WGS) entry which is preliminary data.</text>
</comment>
<reference evidence="1 2" key="1">
    <citation type="journal article" date="2019" name="Anaerobe">
        <title>Brachyspira catarrhinii sp. nov., an anaerobic intestinal spirochaete isolated from vervet monkeys may have been misidentified as Brachyspira aalborgi in previous studies.</title>
        <authorList>
            <person name="Phillips N.D."/>
            <person name="La T."/>
            <person name="Hampson D.J."/>
        </authorList>
    </citation>
    <scope>NUCLEOTIDE SEQUENCE [LARGE SCALE GENOMIC DNA]</scope>
    <source>
        <strain evidence="1 2">Z12</strain>
    </source>
</reference>
<gene>
    <name evidence="1" type="ORF">EZH24_02385</name>
</gene>
<name>A0ABY2TU44_9SPIR</name>
<evidence type="ECO:0000313" key="1">
    <source>
        <dbReference type="EMBL" id="TKZ35993.1"/>
    </source>
</evidence>
<accession>A0ABY2TU44</accession>
<dbReference type="RefSeq" id="WP_137997535.1">
    <property type="nucleotide sequence ID" value="NZ_SJDU01000034.1"/>
</dbReference>
<sequence length="136" mass="15292">MKLFTKFSILFLTSLLTFGCTIPTVYLGIPYTFDGHYRSESPVLDNDNFLYMRVANGGLTIYFAGDNLDNIQGLDYEDIGAIYISSLEENIYNIEAENIKGKITFNQNTTANISLSKNMVPTFSIENSVLNKINSF</sequence>
<protein>
    <recommendedName>
        <fullName evidence="3">Lipoprotein</fullName>
    </recommendedName>
</protein>
<evidence type="ECO:0000313" key="2">
    <source>
        <dbReference type="Proteomes" id="UP000310168"/>
    </source>
</evidence>
<dbReference type="Proteomes" id="UP000310168">
    <property type="component" value="Unassembled WGS sequence"/>
</dbReference>
<keyword evidence="2" id="KW-1185">Reference proteome</keyword>